<dbReference type="GO" id="GO:0017057">
    <property type="term" value="F:6-phosphogluconolactonase activity"/>
    <property type="evidence" value="ECO:0007669"/>
    <property type="project" value="TreeGrafter"/>
</dbReference>
<dbReference type="InterPro" id="IPR011048">
    <property type="entry name" value="Haem_d1_sf"/>
</dbReference>
<dbReference type="InterPro" id="IPR015943">
    <property type="entry name" value="WD40/YVTN_repeat-like_dom_sf"/>
</dbReference>
<dbReference type="RefSeq" id="WP_202237256.1">
    <property type="nucleotide sequence ID" value="NZ_AP018365.1"/>
</dbReference>
<comment type="similarity">
    <text evidence="1">Belongs to the cycloisomerase 2 family.</text>
</comment>
<gene>
    <name evidence="2" type="ORF">RVR_8717</name>
</gene>
<keyword evidence="3" id="KW-1185">Reference proteome</keyword>
<name>A0A7U3UYY8_9ACTN</name>
<evidence type="ECO:0000313" key="3">
    <source>
        <dbReference type="Proteomes" id="UP000595703"/>
    </source>
</evidence>
<dbReference type="InterPro" id="IPR050282">
    <property type="entry name" value="Cycloisomerase_2"/>
</dbReference>
<sequence length="390" mass="41700">MPDVLAAIGPDLHLWTLRTDGPELAHRGALTMPARVQYGWPHGRLPIAYIACADRGPGSAGRYFLCAVRRDPDGPVLLQEPVPVRDRPIHLTVDAENRHLIVVYNEPSGLTVHALLPDGTLAPGEPSSPDLDLGVYAHQARVTPAGDRLIVPSRGWAQGPGRAAVPGRLNVLSYRDGVVTPERTVDLAGKGGVELFNPRHVDFHPTRPLLFVALEPQNQLVTLRLDEAGVHDEPLAVTPLLPPGEPAPRQLAAALHVHPEGRLVYVSNRADGIEGGGERGPGWVTPEVPPVFAGGRNSISVLGIGGLGGRTEVLREVETGGIFPRTFSVDPTGRLLLVANMKPMAVREDGRLRTVPASLAAFRISGSALDPAGSWPIDVGRETMEWMAVL</sequence>
<dbReference type="PANTHER" id="PTHR30344">
    <property type="entry name" value="6-PHOSPHOGLUCONOLACTONASE-RELATED"/>
    <property type="match status" value="1"/>
</dbReference>
<proteinExistence type="inferred from homology"/>
<dbReference type="Proteomes" id="UP000595703">
    <property type="component" value="Chromosome"/>
</dbReference>
<accession>A0A7U3UYY8</accession>
<organism evidence="2 3">
    <name type="scientific">Actinacidiphila reveromycinica</name>
    <dbReference type="NCBI Taxonomy" id="659352"/>
    <lineage>
        <taxon>Bacteria</taxon>
        <taxon>Bacillati</taxon>
        <taxon>Actinomycetota</taxon>
        <taxon>Actinomycetes</taxon>
        <taxon>Kitasatosporales</taxon>
        <taxon>Streptomycetaceae</taxon>
        <taxon>Actinacidiphila</taxon>
    </lineage>
</organism>
<protein>
    <submittedName>
        <fullName evidence="2">Uncharacterized protein</fullName>
    </submittedName>
</protein>
<dbReference type="AlphaFoldDB" id="A0A7U3UYY8"/>
<dbReference type="Gene3D" id="2.130.10.10">
    <property type="entry name" value="YVTN repeat-like/Quinoprotein amine dehydrogenase"/>
    <property type="match status" value="1"/>
</dbReference>
<dbReference type="SUPFAM" id="SSF51004">
    <property type="entry name" value="C-terminal (heme d1) domain of cytochrome cd1-nitrite reductase"/>
    <property type="match status" value="1"/>
</dbReference>
<evidence type="ECO:0000313" key="2">
    <source>
        <dbReference type="EMBL" id="BBB01348.1"/>
    </source>
</evidence>
<evidence type="ECO:0000256" key="1">
    <source>
        <dbReference type="ARBA" id="ARBA00005564"/>
    </source>
</evidence>
<dbReference type="PANTHER" id="PTHR30344:SF1">
    <property type="entry name" value="6-PHOSPHOGLUCONOLACTONASE"/>
    <property type="match status" value="1"/>
</dbReference>
<dbReference type="InterPro" id="IPR019405">
    <property type="entry name" value="Lactonase_7-beta_prop"/>
</dbReference>
<dbReference type="KEGG" id="arev:RVR_8717"/>
<dbReference type="Pfam" id="PF10282">
    <property type="entry name" value="Lactonase"/>
    <property type="match status" value="1"/>
</dbReference>
<reference evidence="2 3" key="1">
    <citation type="journal article" date="2010" name="J. Bacteriol.">
        <title>Biochemical characterization of a novel indole prenyltransferase from Streptomyces sp. SN-593.</title>
        <authorList>
            <person name="Takahashi S."/>
            <person name="Takagi H."/>
            <person name="Toyoda A."/>
            <person name="Uramoto M."/>
            <person name="Nogawa T."/>
            <person name="Ueki M."/>
            <person name="Sakaki Y."/>
            <person name="Osada H."/>
        </authorList>
    </citation>
    <scope>NUCLEOTIDE SEQUENCE [LARGE SCALE GENOMIC DNA]</scope>
    <source>
        <strain evidence="2 3">SN-593</strain>
    </source>
</reference>
<dbReference type="EMBL" id="AP018365">
    <property type="protein sequence ID" value="BBB01348.1"/>
    <property type="molecule type" value="Genomic_DNA"/>
</dbReference>
<reference evidence="2 3" key="4">
    <citation type="journal article" date="2020" name="Sci. Rep.">
        <title>beta-carboline chemical signals induce reveromycin production through a LuxR family regulator in Streptomyces sp. SN-593.</title>
        <authorList>
            <person name="Panthee S."/>
            <person name="Kito N."/>
            <person name="Hayashi T."/>
            <person name="Shimizu T."/>
            <person name="Ishikawa J."/>
            <person name="Hamamoto H."/>
            <person name="Osada H."/>
            <person name="Takahashi S."/>
        </authorList>
    </citation>
    <scope>NUCLEOTIDE SEQUENCE [LARGE SCALE GENOMIC DNA]</scope>
    <source>
        <strain evidence="2 3">SN-593</strain>
    </source>
</reference>
<reference evidence="2 3" key="2">
    <citation type="journal article" date="2011" name="J. Antibiot.">
        <title>Furaquinocins I and J: novel polyketide isoprenoid hybrid compounds from Streptomyces reveromyceticus SN-593.</title>
        <authorList>
            <person name="Panthee S."/>
            <person name="Takahashi S."/>
            <person name="Takagi H."/>
            <person name="Nogawa T."/>
            <person name="Oowada E."/>
            <person name="Uramoto M."/>
            <person name="Osada H."/>
        </authorList>
    </citation>
    <scope>NUCLEOTIDE SEQUENCE [LARGE SCALE GENOMIC DNA]</scope>
    <source>
        <strain evidence="2 3">SN-593</strain>
    </source>
</reference>
<reference evidence="2 3" key="3">
    <citation type="journal article" date="2011" name="Nat. Chem. Biol.">
        <title>Reveromycin A biosynthesis uses RevG and RevJ for stereospecific spiroacetal formation.</title>
        <authorList>
            <person name="Takahashi S."/>
            <person name="Toyoda A."/>
            <person name="Sekiyama Y."/>
            <person name="Takagi H."/>
            <person name="Nogawa T."/>
            <person name="Uramoto M."/>
            <person name="Suzuki R."/>
            <person name="Koshino H."/>
            <person name="Kumano T."/>
            <person name="Panthee S."/>
            <person name="Dairi T."/>
            <person name="Ishikawa J."/>
            <person name="Ikeda H."/>
            <person name="Sakaki Y."/>
            <person name="Osada H."/>
        </authorList>
    </citation>
    <scope>NUCLEOTIDE SEQUENCE [LARGE SCALE GENOMIC DNA]</scope>
    <source>
        <strain evidence="2 3">SN-593</strain>
    </source>
</reference>